<dbReference type="GO" id="GO:0005886">
    <property type="term" value="C:plasma membrane"/>
    <property type="evidence" value="ECO:0007669"/>
    <property type="project" value="TreeGrafter"/>
</dbReference>
<sequence>MGNELLDTVDHYALSYFLLFGCFLESIMFAADYGWTRFEAAIRQATLANRSTPGGRYLFPHPQYWRFCLYVTVPGFTMFLFIQLWREDTSRRYSAYPGGLQAVGWTLISLLLAIAPLTFWQTSKGSLEPMSAASRQQGGVKRGFDSPELVLTGPGGVCGPV</sequence>
<dbReference type="EMBL" id="HBHX01020184">
    <property type="protein sequence ID" value="CAE0110594.1"/>
    <property type="molecule type" value="Transcribed_RNA"/>
</dbReference>
<evidence type="ECO:0000313" key="7">
    <source>
        <dbReference type="EMBL" id="CAE0110594.1"/>
    </source>
</evidence>
<reference evidence="7" key="1">
    <citation type="submission" date="2021-01" db="EMBL/GenBank/DDBJ databases">
        <authorList>
            <person name="Corre E."/>
            <person name="Pelletier E."/>
            <person name="Niang G."/>
            <person name="Scheremetjew M."/>
            <person name="Finn R."/>
            <person name="Kale V."/>
            <person name="Holt S."/>
            <person name="Cochrane G."/>
            <person name="Meng A."/>
            <person name="Brown T."/>
            <person name="Cohen L."/>
        </authorList>
    </citation>
    <scope>NUCLEOTIDE SEQUENCE</scope>
    <source>
        <strain evidence="7">CCMP281</strain>
    </source>
</reference>
<gene>
    <name evidence="7" type="ORF">HERI1096_LOCUS11254</name>
</gene>
<evidence type="ECO:0000256" key="6">
    <source>
        <dbReference type="SAM" id="Phobius"/>
    </source>
</evidence>
<dbReference type="InterPro" id="IPR037272">
    <property type="entry name" value="SNS_sf"/>
</dbReference>
<accession>A0A7S3EXJ0</accession>
<evidence type="ECO:0000256" key="3">
    <source>
        <dbReference type="ARBA" id="ARBA00022692"/>
    </source>
</evidence>
<feature type="transmembrane region" description="Helical" evidence="6">
    <location>
        <begin position="64"/>
        <end position="82"/>
    </location>
</feature>
<name>A0A7S3EXJ0_9EUKA</name>
<dbReference type="AlphaFoldDB" id="A0A7S3EXJ0"/>
<dbReference type="GO" id="GO:0089718">
    <property type="term" value="P:amino acid import across plasma membrane"/>
    <property type="evidence" value="ECO:0007669"/>
    <property type="project" value="TreeGrafter"/>
</dbReference>
<dbReference type="PROSITE" id="PS50267">
    <property type="entry name" value="NA_NEUROTRAN_SYMP_3"/>
    <property type="match status" value="1"/>
</dbReference>
<dbReference type="PANTHER" id="PTHR11616">
    <property type="entry name" value="SODIUM/CHLORIDE DEPENDENT TRANSPORTER"/>
    <property type="match status" value="1"/>
</dbReference>
<keyword evidence="4 6" id="KW-1133">Transmembrane helix</keyword>
<dbReference type="Pfam" id="PF00209">
    <property type="entry name" value="SNF"/>
    <property type="match status" value="1"/>
</dbReference>
<dbReference type="InterPro" id="IPR000175">
    <property type="entry name" value="Na/ntran_symport"/>
</dbReference>
<dbReference type="PANTHER" id="PTHR11616:SF241">
    <property type="entry name" value="SODIUM- AND CHLORIDE-DEPENDENT GLYCINE TRANSPORTER 2"/>
    <property type="match status" value="1"/>
</dbReference>
<protein>
    <submittedName>
        <fullName evidence="7">Uncharacterized protein</fullName>
    </submittedName>
</protein>
<feature type="transmembrane region" description="Helical" evidence="6">
    <location>
        <begin position="12"/>
        <end position="35"/>
    </location>
</feature>
<keyword evidence="2" id="KW-0813">Transport</keyword>
<evidence type="ECO:0000256" key="1">
    <source>
        <dbReference type="ARBA" id="ARBA00004141"/>
    </source>
</evidence>
<proteinExistence type="predicted"/>
<dbReference type="GO" id="GO:0005283">
    <property type="term" value="F:amino acid:sodium symporter activity"/>
    <property type="evidence" value="ECO:0007669"/>
    <property type="project" value="TreeGrafter"/>
</dbReference>
<evidence type="ECO:0000256" key="4">
    <source>
        <dbReference type="ARBA" id="ARBA00022989"/>
    </source>
</evidence>
<feature type="transmembrane region" description="Helical" evidence="6">
    <location>
        <begin position="102"/>
        <end position="120"/>
    </location>
</feature>
<evidence type="ECO:0000256" key="2">
    <source>
        <dbReference type="ARBA" id="ARBA00022448"/>
    </source>
</evidence>
<comment type="subcellular location">
    <subcellularLocation>
        <location evidence="1">Membrane</location>
        <topology evidence="1">Multi-pass membrane protein</topology>
    </subcellularLocation>
</comment>
<evidence type="ECO:0000256" key="5">
    <source>
        <dbReference type="ARBA" id="ARBA00023136"/>
    </source>
</evidence>
<keyword evidence="5 6" id="KW-0472">Membrane</keyword>
<dbReference type="SUPFAM" id="SSF161070">
    <property type="entry name" value="SNF-like"/>
    <property type="match status" value="1"/>
</dbReference>
<keyword evidence="3 6" id="KW-0812">Transmembrane</keyword>
<organism evidence="7">
    <name type="scientific">Haptolina ericina</name>
    <dbReference type="NCBI Taxonomy" id="156174"/>
    <lineage>
        <taxon>Eukaryota</taxon>
        <taxon>Haptista</taxon>
        <taxon>Haptophyta</taxon>
        <taxon>Prymnesiophyceae</taxon>
        <taxon>Prymnesiales</taxon>
        <taxon>Prymnesiaceae</taxon>
        <taxon>Haptolina</taxon>
    </lineage>
</organism>